<dbReference type="InterPro" id="IPR052578">
    <property type="entry name" value="PI_Transfer_CRAL-TRIO"/>
</dbReference>
<evidence type="ECO:0000313" key="3">
    <source>
        <dbReference type="Proteomes" id="UP001293593"/>
    </source>
</evidence>
<dbReference type="EMBL" id="JAWXYG010000003">
    <property type="protein sequence ID" value="KAK4276593.1"/>
    <property type="molecule type" value="Genomic_DNA"/>
</dbReference>
<dbReference type="SMART" id="SM01100">
    <property type="entry name" value="CRAL_TRIO_N"/>
    <property type="match status" value="1"/>
</dbReference>
<dbReference type="InterPro" id="IPR001251">
    <property type="entry name" value="CRAL-TRIO_dom"/>
</dbReference>
<dbReference type="PANTHER" id="PTHR45824">
    <property type="entry name" value="GH16843P"/>
    <property type="match status" value="1"/>
</dbReference>
<dbReference type="GO" id="GO:0008526">
    <property type="term" value="F:phosphatidylinositol transfer activity"/>
    <property type="evidence" value="ECO:0007669"/>
    <property type="project" value="TreeGrafter"/>
</dbReference>
<feature type="domain" description="CRAL-TRIO" evidence="1">
    <location>
        <begin position="81"/>
        <end position="246"/>
    </location>
</feature>
<accession>A0AAE1MV49</accession>
<dbReference type="InterPro" id="IPR011074">
    <property type="entry name" value="CRAL/TRIO_N_dom"/>
</dbReference>
<dbReference type="SUPFAM" id="SSF46938">
    <property type="entry name" value="CRAL/TRIO N-terminal domain"/>
    <property type="match status" value="1"/>
</dbReference>
<dbReference type="AlphaFoldDB" id="A0AAE1MV49"/>
<dbReference type="InterPro" id="IPR036865">
    <property type="entry name" value="CRAL-TRIO_dom_sf"/>
</dbReference>
<dbReference type="CDD" id="cd00170">
    <property type="entry name" value="SEC14"/>
    <property type="match status" value="1"/>
</dbReference>
<evidence type="ECO:0000313" key="2">
    <source>
        <dbReference type="EMBL" id="KAK4276593.1"/>
    </source>
</evidence>
<dbReference type="SMART" id="SM00516">
    <property type="entry name" value="SEC14"/>
    <property type="match status" value="1"/>
</dbReference>
<gene>
    <name evidence="2" type="ORF">QN277_014723</name>
</gene>
<dbReference type="Gene3D" id="3.40.525.10">
    <property type="entry name" value="CRAL-TRIO lipid binding domain"/>
    <property type="match status" value="1"/>
</dbReference>
<dbReference type="Proteomes" id="UP001293593">
    <property type="component" value="Unassembled WGS sequence"/>
</dbReference>
<dbReference type="PROSITE" id="PS50191">
    <property type="entry name" value="CRAL_TRIO"/>
    <property type="match status" value="1"/>
</dbReference>
<evidence type="ECO:0000259" key="1">
    <source>
        <dbReference type="PROSITE" id="PS50191"/>
    </source>
</evidence>
<sequence>MFKSQNKGKQVQESSDVYTASKIEELRTEIGPLSGRSLKYCTDGCLKGYLEANNWNVKKAKKMLGHTLEWRSTYKPEEIRWHEVAKEGERGIIYRASFHDRQGRTVLIFRTGIPIPKITSIESLIRFDVHLLENAVLNFEQGQHQMAWLIDFTGWSLTNMSIRLAREFLNILQNHFPDRVAVAFLYNPPRAFETFLKIIKYLLDNKTLEKAKFVYPKEKESVDLMKSYFDEENLPMEFGGKATMKYDHEEYSRLMTQDDLKSAAFWGADDGQSSHVGAGQSSA</sequence>
<proteinExistence type="predicted"/>
<protein>
    <recommendedName>
        <fullName evidence="1">CRAL-TRIO domain-containing protein</fullName>
    </recommendedName>
</protein>
<keyword evidence="3" id="KW-1185">Reference proteome</keyword>
<name>A0AAE1MV49_9FABA</name>
<organism evidence="2 3">
    <name type="scientific">Acacia crassicarpa</name>
    <name type="common">northern wattle</name>
    <dbReference type="NCBI Taxonomy" id="499986"/>
    <lineage>
        <taxon>Eukaryota</taxon>
        <taxon>Viridiplantae</taxon>
        <taxon>Streptophyta</taxon>
        <taxon>Embryophyta</taxon>
        <taxon>Tracheophyta</taxon>
        <taxon>Spermatophyta</taxon>
        <taxon>Magnoliopsida</taxon>
        <taxon>eudicotyledons</taxon>
        <taxon>Gunneridae</taxon>
        <taxon>Pentapetalae</taxon>
        <taxon>rosids</taxon>
        <taxon>fabids</taxon>
        <taxon>Fabales</taxon>
        <taxon>Fabaceae</taxon>
        <taxon>Caesalpinioideae</taxon>
        <taxon>mimosoid clade</taxon>
        <taxon>Acacieae</taxon>
        <taxon>Acacia</taxon>
    </lineage>
</organism>
<dbReference type="SUPFAM" id="SSF52087">
    <property type="entry name" value="CRAL/TRIO domain"/>
    <property type="match status" value="1"/>
</dbReference>
<reference evidence="2" key="1">
    <citation type="submission" date="2023-10" db="EMBL/GenBank/DDBJ databases">
        <title>Chromosome-level genome of the transformable northern wattle, Acacia crassicarpa.</title>
        <authorList>
            <person name="Massaro I."/>
            <person name="Sinha N.R."/>
            <person name="Poethig S."/>
            <person name="Leichty A.R."/>
        </authorList>
    </citation>
    <scope>NUCLEOTIDE SEQUENCE</scope>
    <source>
        <strain evidence="2">Acra3RX</strain>
        <tissue evidence="2">Leaf</tissue>
    </source>
</reference>
<dbReference type="InterPro" id="IPR036273">
    <property type="entry name" value="CRAL/TRIO_N_dom_sf"/>
</dbReference>
<dbReference type="PANTHER" id="PTHR45824:SF22">
    <property type="entry name" value="SEC14P-LIKE PHOSPHATIDYLINOSITOL TRANSFER FAMILY PROTEIN"/>
    <property type="match status" value="1"/>
</dbReference>
<comment type="caution">
    <text evidence="2">The sequence shown here is derived from an EMBL/GenBank/DDBJ whole genome shotgun (WGS) entry which is preliminary data.</text>
</comment>
<dbReference type="Pfam" id="PF00650">
    <property type="entry name" value="CRAL_TRIO"/>
    <property type="match status" value="1"/>
</dbReference>